<name>A0AA96HEK7_9CAUD</name>
<gene>
    <name evidence="1" type="primary">10</name>
    <name evidence="1" type="ORF">SEA_CALLINALLBARBZ_10</name>
</gene>
<dbReference type="EMBL" id="OR553891">
    <property type="protein sequence ID" value="WNN93660.1"/>
    <property type="molecule type" value="Genomic_DNA"/>
</dbReference>
<proteinExistence type="predicted"/>
<protein>
    <submittedName>
        <fullName evidence="1">Uncharacterized protein</fullName>
    </submittedName>
</protein>
<dbReference type="Proteomes" id="UP001303520">
    <property type="component" value="Segment"/>
</dbReference>
<evidence type="ECO:0000313" key="2">
    <source>
        <dbReference type="Proteomes" id="UP001303520"/>
    </source>
</evidence>
<accession>A0AA96HEK7</accession>
<keyword evidence="2" id="KW-1185">Reference proteome</keyword>
<evidence type="ECO:0000313" key="1">
    <source>
        <dbReference type="EMBL" id="WNN93660.1"/>
    </source>
</evidence>
<reference evidence="2" key="1">
    <citation type="submission" date="2024-05" db="EMBL/GenBank/DDBJ databases">
        <authorList>
            <person name="Garin V.P."/>
            <person name="Arshad I."/>
            <person name="Mak A."/>
            <person name="Orr M.A."/>
            <person name="Cho C."/>
            <person name="Kyla G.P."/>
            <person name="Liu J."/>
            <person name="Peri J.N."/>
            <person name="Esherick S.A."/>
            <person name="Shera S."/>
            <person name="Suani E."/>
            <person name="Faulkner C."/>
            <person name="Bonthala P."/>
            <person name="Wong M.A."/>
            <person name="Yao J."/>
            <person name="Santaolaya C."/>
            <person name="Santos E.A."/>
            <person name="Qin K."/>
            <person name="Yang E."/>
            <person name="Shao S.B."/>
            <person name="Moore J.P."/>
            <person name="Mathkour Y.H."/>
            <person name="Gallagher H.R."/>
            <person name="White L.T."/>
            <person name="Givan S.V."/>
            <person name="Chan R.W."/>
            <person name="Infante A."/>
            <person name="Anand S."/>
            <person name="Almeida T.I."/>
            <person name="De G.A."/>
            <person name="Trinh U.L."/>
            <person name="Bhatt K."/>
            <person name="Sanoyca A.J."/>
            <person name="Chong T."/>
            <person name="Liu R."/>
            <person name="Liang E."/>
            <person name="Castellanos S."/>
            <person name="Chang A.P."/>
            <person name="Stephenson J.C."/>
            <person name="Zorawik M."/>
            <person name="Garza D.R."/>
            <person name="Reddi K."/>
            <person name="Bouklas T."/>
            <person name="Freise A.C."/>
            <person name="Klyczek K."/>
            <person name="Ko C."/>
            <person name="Russell D.A."/>
            <person name="Jacobs-Sera D."/>
            <person name="Hatfull G.F."/>
        </authorList>
    </citation>
    <scope>NUCLEOTIDE SEQUENCE [LARGE SCALE GENOMIC DNA]</scope>
</reference>
<sequence>MIPKGMKLDQIKITPAQRRQLLRHPAVEADLARRAKNVRDAAGGESSGYVADSANPSKRARAAVFAAGSKARRENARSNTLLRALDAGRR</sequence>
<organism evidence="1 2">
    <name type="scientific">Arthrobacter phage CallinAllBarbz</name>
    <dbReference type="NCBI Taxonomy" id="3077790"/>
    <lineage>
        <taxon>Viruses</taxon>
        <taxon>Duplodnaviria</taxon>
        <taxon>Heunggongvirae</taxon>
        <taxon>Uroviricota</taxon>
        <taxon>Caudoviricetes</taxon>
        <taxon>Casidaviridae</taxon>
        <taxon>Baileybluvirus</taxon>
        <taxon>Baileybluvirus callinallbarbz</taxon>
    </lineage>
</organism>